<organism evidence="4 5">
    <name type="scientific">Tessaracoccus flavus</name>
    <dbReference type="NCBI Taxonomy" id="1610493"/>
    <lineage>
        <taxon>Bacteria</taxon>
        <taxon>Bacillati</taxon>
        <taxon>Actinomycetota</taxon>
        <taxon>Actinomycetes</taxon>
        <taxon>Propionibacteriales</taxon>
        <taxon>Propionibacteriaceae</taxon>
        <taxon>Tessaracoccus</taxon>
    </lineage>
</organism>
<evidence type="ECO:0000256" key="2">
    <source>
        <dbReference type="ARBA" id="ARBA00021572"/>
    </source>
</evidence>
<dbReference type="Pfam" id="PF19581">
    <property type="entry name" value="Glyoxalase_7"/>
    <property type="match status" value="1"/>
</dbReference>
<dbReference type="STRING" id="1610493.RPIT_00250"/>
<evidence type="ECO:0000313" key="5">
    <source>
        <dbReference type="Proteomes" id="UP000188324"/>
    </source>
</evidence>
<dbReference type="RefSeq" id="WP_077344133.1">
    <property type="nucleotide sequence ID" value="NZ_CP019605.1"/>
</dbReference>
<dbReference type="AlphaFoldDB" id="A0A1Q2CIK3"/>
<keyword evidence="3" id="KW-0046">Antibiotic resistance</keyword>
<dbReference type="SUPFAM" id="SSF54593">
    <property type="entry name" value="Glyoxalase/Bleomycin resistance protein/Dihydroxybiphenyl dioxygenase"/>
    <property type="match status" value="1"/>
</dbReference>
<dbReference type="KEGG" id="tfl:RPIT_00250"/>
<evidence type="ECO:0000313" key="4">
    <source>
        <dbReference type="EMBL" id="AQP45934.1"/>
    </source>
</evidence>
<sequence length="164" mass="18604">MNDQTHCNLCADVMWRAELRADINLELIAVAFGYKNWNTFVASEDAGPLTVPIIRTFPGPEADRFYLRFLGFSVDWEHRFEPSLPLYRQISRDGIVLHLSEHHGDATPGSAVRLRVADVATLQQQLLTSSIYPLRIGLESQEWGDELAIPDPFGNTLIFHTPRE</sequence>
<dbReference type="PROSITE" id="PS51819">
    <property type="entry name" value="VOC"/>
    <property type="match status" value="1"/>
</dbReference>
<dbReference type="InterPro" id="IPR029068">
    <property type="entry name" value="Glyas_Bleomycin-R_OHBP_Dase"/>
</dbReference>
<reference evidence="4 5" key="1">
    <citation type="journal article" date="2016" name="Int. J. Syst. Evol. Microbiol.">
        <title>Tessaracoccus flavus sp. nov., isolated from the drainage system of a lindane-producing factory.</title>
        <authorList>
            <person name="Kumari R."/>
            <person name="Singh P."/>
            <person name="Schumann P."/>
            <person name="Lal R."/>
        </authorList>
    </citation>
    <scope>NUCLEOTIDE SEQUENCE [LARGE SCALE GENOMIC DNA]</scope>
    <source>
        <strain evidence="4 5">RP1T</strain>
    </source>
</reference>
<evidence type="ECO:0000256" key="3">
    <source>
        <dbReference type="ARBA" id="ARBA00023251"/>
    </source>
</evidence>
<dbReference type="EMBL" id="CP019605">
    <property type="protein sequence ID" value="AQP45934.1"/>
    <property type="molecule type" value="Genomic_DNA"/>
</dbReference>
<accession>A0A1Q2CIK3</accession>
<dbReference type="InterPro" id="IPR000335">
    <property type="entry name" value="Bleomycin-R"/>
</dbReference>
<dbReference type="Proteomes" id="UP000188324">
    <property type="component" value="Chromosome"/>
</dbReference>
<gene>
    <name evidence="4" type="ORF">RPIT_00250</name>
</gene>
<dbReference type="InterPro" id="IPR037523">
    <property type="entry name" value="VOC_core"/>
</dbReference>
<dbReference type="GO" id="GO:0046677">
    <property type="term" value="P:response to antibiotic"/>
    <property type="evidence" value="ECO:0007669"/>
    <property type="project" value="UniProtKB-KW"/>
</dbReference>
<comment type="similarity">
    <text evidence="1">Belongs to the bleomycin resistance protein family.</text>
</comment>
<dbReference type="Gene3D" id="3.10.180.10">
    <property type="entry name" value="2,3-Dihydroxybiphenyl 1,2-Dioxygenase, domain 1"/>
    <property type="match status" value="1"/>
</dbReference>
<proteinExistence type="inferred from homology"/>
<name>A0A1Q2CIK3_9ACTN</name>
<keyword evidence="5" id="KW-1185">Reference proteome</keyword>
<protein>
    <recommendedName>
        <fullName evidence="2">Bleomycin resistance protein</fullName>
    </recommendedName>
</protein>
<evidence type="ECO:0000256" key="1">
    <source>
        <dbReference type="ARBA" id="ARBA00011051"/>
    </source>
</evidence>